<gene>
    <name evidence="4" type="ORF">C4541_01215</name>
</gene>
<reference evidence="4 5" key="1">
    <citation type="journal article" date="2017" name="ISME J.">
        <title>Energy and carbon metabolisms in a deep terrestrial subsurface fluid microbial community.</title>
        <authorList>
            <person name="Momper L."/>
            <person name="Jungbluth S.P."/>
            <person name="Lee M.D."/>
            <person name="Amend J.P."/>
        </authorList>
    </citation>
    <scope>NUCLEOTIDE SEQUENCE [LARGE SCALE GENOMIC DNA]</scope>
    <source>
        <strain evidence="4">SURF_26</strain>
    </source>
</reference>
<dbReference type="Gene3D" id="2.30.30.40">
    <property type="entry name" value="SH3 Domains"/>
    <property type="match status" value="2"/>
</dbReference>
<feature type="coiled-coil region" evidence="1">
    <location>
        <begin position="286"/>
        <end position="329"/>
    </location>
</feature>
<organism evidence="4 5">
    <name type="scientific">Candidatus Auribacter fodinae</name>
    <dbReference type="NCBI Taxonomy" id="2093366"/>
    <lineage>
        <taxon>Bacteria</taxon>
        <taxon>Pseudomonadati</taxon>
        <taxon>Candidatus Auribacterota</taxon>
        <taxon>Candidatus Auribacteria</taxon>
        <taxon>Candidatus Auribacterales</taxon>
        <taxon>Candidatus Auribacteraceae</taxon>
        <taxon>Candidatus Auribacter</taxon>
    </lineage>
</organism>
<dbReference type="Pfam" id="PF08239">
    <property type="entry name" value="SH3_3"/>
    <property type="match status" value="1"/>
</dbReference>
<dbReference type="InterPro" id="IPR052354">
    <property type="entry name" value="Cell_Wall_Dynamics_Protein"/>
</dbReference>
<evidence type="ECO:0000313" key="5">
    <source>
        <dbReference type="Proteomes" id="UP000266426"/>
    </source>
</evidence>
<dbReference type="InterPro" id="IPR011990">
    <property type="entry name" value="TPR-like_helical_dom_sf"/>
</dbReference>
<dbReference type="EMBL" id="QZJZ01000010">
    <property type="protein sequence ID" value="RJP61647.1"/>
    <property type="molecule type" value="Genomic_DNA"/>
</dbReference>
<proteinExistence type="predicted"/>
<name>A0A3A4RIS4_9BACT</name>
<dbReference type="PROSITE" id="PS51781">
    <property type="entry name" value="SH3B"/>
    <property type="match status" value="1"/>
</dbReference>
<dbReference type="Proteomes" id="UP000266426">
    <property type="component" value="Unassembled WGS sequence"/>
</dbReference>
<dbReference type="AlphaFoldDB" id="A0A3A4RIS4"/>
<protein>
    <recommendedName>
        <fullName evidence="3">SH3b domain-containing protein</fullName>
    </recommendedName>
</protein>
<feature type="compositionally biased region" description="Polar residues" evidence="2">
    <location>
        <begin position="385"/>
        <end position="394"/>
    </location>
</feature>
<evidence type="ECO:0000313" key="4">
    <source>
        <dbReference type="EMBL" id="RJP61647.1"/>
    </source>
</evidence>
<evidence type="ECO:0000256" key="1">
    <source>
        <dbReference type="SAM" id="Coils"/>
    </source>
</evidence>
<dbReference type="SMART" id="SM00287">
    <property type="entry name" value="SH3b"/>
    <property type="match status" value="2"/>
</dbReference>
<sequence>MIIKRLFLAAFILVAVFSSVMVYSEDKSFPYVGVVASEKLRVVPRRGTNFREIAVLSQNDLVTVIDQNGEWLQINPPENLDCWLSADYVSNGVVTGSRVNLRQGAGVNYAVLGQAEHGDKVTVLAEKDGWVKIAPPATISAWVPAEFVKYFSSSGQLSVQLERLEYAKSLFESASRLMKSELSKESFDQIDFSGIRDQYYELIKEYPDTLQARQALFDLVYLQDEEQKRQVEYNKSLKYKRVKELFEEADEIARAEMNKSLKDRDQSLMTAAYMEVVKESPDSEEAKWALNRMSSLREDLKKEEEQAKAQRIEMLMEAEEYRNNELLKEVNQINYDAVIRKYQSIIDSYPYTVEADKAKERIDDMKMRSGEAQSYTPSAKPVYTSPETSQPVASGRQSYTYTGYLVKETALADGGTLYRIEERGFLYKKDLCLVKSYDPSLVQYVNKKVLVTGSLRS</sequence>
<keyword evidence="1" id="KW-0175">Coiled coil</keyword>
<feature type="non-terminal residue" evidence="4">
    <location>
        <position position="457"/>
    </location>
</feature>
<accession>A0A3A4RIS4</accession>
<feature type="region of interest" description="Disordered" evidence="2">
    <location>
        <begin position="368"/>
        <end position="394"/>
    </location>
</feature>
<evidence type="ECO:0000259" key="3">
    <source>
        <dbReference type="PROSITE" id="PS51781"/>
    </source>
</evidence>
<evidence type="ECO:0000256" key="2">
    <source>
        <dbReference type="SAM" id="MobiDB-lite"/>
    </source>
</evidence>
<feature type="domain" description="SH3b" evidence="3">
    <location>
        <begin position="89"/>
        <end position="152"/>
    </location>
</feature>
<dbReference type="InterPro" id="IPR003646">
    <property type="entry name" value="SH3-like_bac-type"/>
</dbReference>
<comment type="caution">
    <text evidence="4">The sequence shown here is derived from an EMBL/GenBank/DDBJ whole genome shotgun (WGS) entry which is preliminary data.</text>
</comment>
<dbReference type="PANTHER" id="PTHR34408:SF1">
    <property type="entry name" value="GLYCOSYL HYDROLASE FAMILY 19 DOMAIN-CONTAINING PROTEIN HI_1415"/>
    <property type="match status" value="1"/>
</dbReference>
<dbReference type="PANTHER" id="PTHR34408">
    <property type="entry name" value="FAMILY PROTEIN, PUTATIVE-RELATED"/>
    <property type="match status" value="1"/>
</dbReference>
<dbReference type="Gene3D" id="1.25.40.10">
    <property type="entry name" value="Tetratricopeptide repeat domain"/>
    <property type="match status" value="1"/>
</dbReference>